<dbReference type="PANTHER" id="PTHR42711">
    <property type="entry name" value="ABC TRANSPORTER ATP-BINDING PROTEIN"/>
    <property type="match status" value="1"/>
</dbReference>
<dbReference type="InterPro" id="IPR027417">
    <property type="entry name" value="P-loop_NTPase"/>
</dbReference>
<keyword evidence="8" id="KW-1278">Translocase</keyword>
<comment type="caution">
    <text evidence="11">The sequence shown here is derived from an EMBL/GenBank/DDBJ whole genome shotgun (WGS) entry which is preliminary data.</text>
</comment>
<dbReference type="FunFam" id="3.40.50.300:FF:000589">
    <property type="entry name" value="ABC transporter, ATP-binding subunit"/>
    <property type="match status" value="1"/>
</dbReference>
<reference evidence="11" key="1">
    <citation type="journal article" date="2020" name="mSystems">
        <title>Genome- and Community-Level Interaction Insights into Carbon Utilization and Element Cycling Functions of Hydrothermarchaeota in Hydrothermal Sediment.</title>
        <authorList>
            <person name="Zhou Z."/>
            <person name="Liu Y."/>
            <person name="Xu W."/>
            <person name="Pan J."/>
            <person name="Luo Z.H."/>
            <person name="Li M."/>
        </authorList>
    </citation>
    <scope>NUCLEOTIDE SEQUENCE [LARGE SCALE GENOMIC DNA]</scope>
    <source>
        <strain evidence="11">SpSt-82</strain>
    </source>
</reference>
<evidence type="ECO:0000313" key="11">
    <source>
        <dbReference type="EMBL" id="HGY40304.1"/>
    </source>
</evidence>
<evidence type="ECO:0000256" key="6">
    <source>
        <dbReference type="ARBA" id="ARBA00022741"/>
    </source>
</evidence>
<dbReference type="SUPFAM" id="SSF52540">
    <property type="entry name" value="P-loop containing nucleoside triphosphate hydrolases"/>
    <property type="match status" value="1"/>
</dbReference>
<dbReference type="Gene3D" id="3.40.50.300">
    <property type="entry name" value="P-loop containing nucleotide triphosphate hydrolases"/>
    <property type="match status" value="1"/>
</dbReference>
<dbReference type="InterPro" id="IPR050763">
    <property type="entry name" value="ABC_transporter_ATP-binding"/>
</dbReference>
<evidence type="ECO:0000256" key="9">
    <source>
        <dbReference type="ARBA" id="ARBA00023136"/>
    </source>
</evidence>
<keyword evidence="5" id="KW-1003">Cell membrane</keyword>
<evidence type="ECO:0000256" key="8">
    <source>
        <dbReference type="ARBA" id="ARBA00022967"/>
    </source>
</evidence>
<proteinExistence type="inferred from homology"/>
<evidence type="ECO:0000256" key="2">
    <source>
        <dbReference type="ARBA" id="ARBA00005417"/>
    </source>
</evidence>
<dbReference type="Pfam" id="PF00005">
    <property type="entry name" value="ABC_tran"/>
    <property type="match status" value="1"/>
</dbReference>
<dbReference type="GO" id="GO:0005886">
    <property type="term" value="C:plasma membrane"/>
    <property type="evidence" value="ECO:0007669"/>
    <property type="project" value="UniProtKB-SubCell"/>
</dbReference>
<evidence type="ECO:0000256" key="5">
    <source>
        <dbReference type="ARBA" id="ARBA00022475"/>
    </source>
</evidence>
<keyword evidence="7 11" id="KW-0067">ATP-binding</keyword>
<organism evidence="11">
    <name type="scientific">Candidatus Caldatribacterium saccharofermentans</name>
    <dbReference type="NCBI Taxonomy" id="1454753"/>
    <lineage>
        <taxon>Bacteria</taxon>
        <taxon>Pseudomonadati</taxon>
        <taxon>Atribacterota</taxon>
        <taxon>Atribacteria</taxon>
        <taxon>Atribacterales</taxon>
        <taxon>Candidatus Caldatribacteriaceae</taxon>
        <taxon>Candidatus Caldatribacterium</taxon>
    </lineage>
</organism>
<evidence type="ECO:0000259" key="10">
    <source>
        <dbReference type="PROSITE" id="PS50893"/>
    </source>
</evidence>
<comment type="subcellular location">
    <subcellularLocation>
        <location evidence="1">Cell membrane</location>
    </subcellularLocation>
</comment>
<dbReference type="GO" id="GO:0005524">
    <property type="term" value="F:ATP binding"/>
    <property type="evidence" value="ECO:0007669"/>
    <property type="project" value="UniProtKB-KW"/>
</dbReference>
<feature type="domain" description="ABC transporter" evidence="10">
    <location>
        <begin position="4"/>
        <end position="229"/>
    </location>
</feature>
<protein>
    <submittedName>
        <fullName evidence="11">ABC transporter ATP-binding protein</fullName>
    </submittedName>
</protein>
<dbReference type="PANTHER" id="PTHR42711:SF5">
    <property type="entry name" value="ABC TRANSPORTER ATP-BINDING PROTEIN NATA"/>
    <property type="match status" value="1"/>
</dbReference>
<comment type="similarity">
    <text evidence="2">Belongs to the ABC transporter superfamily.</text>
</comment>
<dbReference type="GO" id="GO:0016887">
    <property type="term" value="F:ATP hydrolysis activity"/>
    <property type="evidence" value="ECO:0007669"/>
    <property type="project" value="InterPro"/>
</dbReference>
<keyword evidence="9" id="KW-0472">Membrane</keyword>
<evidence type="ECO:0000256" key="1">
    <source>
        <dbReference type="ARBA" id="ARBA00004236"/>
    </source>
</evidence>
<dbReference type="PROSITE" id="PS00211">
    <property type="entry name" value="ABC_TRANSPORTER_1"/>
    <property type="match status" value="1"/>
</dbReference>
<keyword evidence="6" id="KW-0547">Nucleotide-binding</keyword>
<accession>A0A7V4TJP0</accession>
<evidence type="ECO:0000256" key="7">
    <source>
        <dbReference type="ARBA" id="ARBA00022840"/>
    </source>
</evidence>
<evidence type="ECO:0000256" key="3">
    <source>
        <dbReference type="ARBA" id="ARBA00022448"/>
    </source>
</evidence>
<dbReference type="AlphaFoldDB" id="A0A7V4TJP0"/>
<dbReference type="PROSITE" id="PS50893">
    <property type="entry name" value="ABC_TRANSPORTER_2"/>
    <property type="match status" value="1"/>
</dbReference>
<sequence length="304" mass="33709">MAVLLVEDLHKSYGPVQAVRGVSFTVAAGEVFGLLGPNGAGKTTTVETVIGLLRRDRGKVLLFGLDPEKDPLSVKSRIGVQLQTVHLFPRLTVLETLRLFGSFYPKSRSPEELLALLGLTDKARSPVEKLSGGQLKRLSVALALVGDGEALFLDEPTSGLDPQSRRGLWEVIERLREEGKTVFLTTHYLDEAERLCDRVAIMDEGRIIALGRPKDLIAEHFREKALEIPLAGLDDVTFFEDLPGVTRIQRDEDVVTLYTQDLAQTFLALSRLSEARGISLRNVVVREATLEDVFLRLTGRRIRD</sequence>
<evidence type="ECO:0000256" key="4">
    <source>
        <dbReference type="ARBA" id="ARBA00022458"/>
    </source>
</evidence>
<dbReference type="SMART" id="SM00382">
    <property type="entry name" value="AAA"/>
    <property type="match status" value="1"/>
</dbReference>
<keyword evidence="4" id="KW-0536">Nodulation</keyword>
<gene>
    <name evidence="11" type="ORF">ENW11_10940</name>
</gene>
<dbReference type="EMBL" id="DTIY01000085">
    <property type="protein sequence ID" value="HGY40304.1"/>
    <property type="molecule type" value="Genomic_DNA"/>
</dbReference>
<name>A0A7V4TJP0_9BACT</name>
<dbReference type="InterPro" id="IPR003593">
    <property type="entry name" value="AAA+_ATPase"/>
</dbReference>
<dbReference type="InterPro" id="IPR017871">
    <property type="entry name" value="ABC_transporter-like_CS"/>
</dbReference>
<dbReference type="InterPro" id="IPR003439">
    <property type="entry name" value="ABC_transporter-like_ATP-bd"/>
</dbReference>
<keyword evidence="3" id="KW-0813">Transport</keyword>